<feature type="transmembrane region" description="Helical" evidence="20">
    <location>
        <begin position="27"/>
        <end position="47"/>
    </location>
</feature>
<evidence type="ECO:0000256" key="1">
    <source>
        <dbReference type="ARBA" id="ARBA00001936"/>
    </source>
</evidence>
<evidence type="ECO:0000259" key="21">
    <source>
        <dbReference type="PROSITE" id="PS51304"/>
    </source>
</evidence>
<evidence type="ECO:0000256" key="17">
    <source>
        <dbReference type="ARBA" id="ARBA00023136"/>
    </source>
</evidence>
<dbReference type="GO" id="GO:0030246">
    <property type="term" value="F:carbohydrate binding"/>
    <property type="evidence" value="ECO:0007669"/>
    <property type="project" value="InterPro"/>
</dbReference>
<reference evidence="23" key="1">
    <citation type="submission" date="2020-06" db="EMBL/GenBank/DDBJ databases">
        <authorList>
            <person name="Li T."/>
            <person name="Hu X."/>
            <person name="Zhang T."/>
            <person name="Song X."/>
            <person name="Zhang H."/>
            <person name="Dai N."/>
            <person name="Sheng W."/>
            <person name="Hou X."/>
            <person name="Wei L."/>
        </authorList>
    </citation>
    <scope>NUCLEOTIDE SEQUENCE</scope>
    <source>
        <strain evidence="23">K16</strain>
        <tissue evidence="23">Leaf</tissue>
    </source>
</reference>
<evidence type="ECO:0000256" key="2">
    <source>
        <dbReference type="ARBA" id="ARBA00001946"/>
    </source>
</evidence>
<organism evidence="23 24">
    <name type="scientific">Sesamum angolense</name>
    <dbReference type="NCBI Taxonomy" id="2727404"/>
    <lineage>
        <taxon>Eukaryota</taxon>
        <taxon>Viridiplantae</taxon>
        <taxon>Streptophyta</taxon>
        <taxon>Embryophyta</taxon>
        <taxon>Tracheophyta</taxon>
        <taxon>Spermatophyta</taxon>
        <taxon>Magnoliopsida</taxon>
        <taxon>eudicotyledons</taxon>
        <taxon>Gunneridae</taxon>
        <taxon>Pentapetalae</taxon>
        <taxon>asterids</taxon>
        <taxon>lamiids</taxon>
        <taxon>Lamiales</taxon>
        <taxon>Pedaliaceae</taxon>
        <taxon>Sesamum</taxon>
    </lineage>
</organism>
<dbReference type="GO" id="GO:0004722">
    <property type="term" value="F:protein serine/threonine phosphatase activity"/>
    <property type="evidence" value="ECO:0007669"/>
    <property type="project" value="UniProtKB-EC"/>
</dbReference>
<keyword evidence="10" id="KW-0479">Metal-binding</keyword>
<comment type="pathway">
    <text evidence="4">Protein modification; protein glycosylation.</text>
</comment>
<feature type="domain" description="PPM-type phosphatase" evidence="22">
    <location>
        <begin position="791"/>
        <end position="1053"/>
    </location>
</feature>
<sequence>MHQLDILDQQLSIRKYYAKQKLGMKKWTGGVLIIGLALVLVLSYSFIGKSESSKKQSAYDFFNAHPVKQDHSDVNTNASDEVSEAKAKRLRTVRSKPKFRNFKGLGDLYRLSKNMTRDDSNTFLAWEQMRFLFPRSDALPDTAQGIKEAAIMLKDLLLMIEKDNVSKLGDATMNNACPRLVSASNATLLRNETFLEIPCGLVEDSSVTLIGIPDSLQDSFQIELIGSQHKEELKPPIVLQYNVLLPGQNLTKEPITIQNTWTQESGWGKEEKCPDHDASDLLKVDGLVKCNTQMVRRTAEDNLNASHPANRKLSNVSEGSTHASAALHFVEGNPFAATLWAGYEGFHMTVNGRHETSFTYRKRLEPWLVNRVNVRGGLNIVSILAKGLPVSEDVDLVGDAQELKATPLSNKRLVLLIGVFSSGNNFERRMALRRTWMRYDAVRSGDVVVRFFIGLHKNKEVNFKLWREAEAYGDIQLMPFVDYYGLLTYKTIAICILGTKILPAKYIMKMDDDAFVRIDEVLSSLKGKSSNGLLYGHISFESAPQRDKDNKWFISDEEWPHSSYPPWAHGPGYIISQDIARFIVKGHQEEDLMLFKLEDVAVGIWIEQFEKKGQKIEYVHDDRFNNAGCESDYILAHYQNPRMMLCLWEKLQKEHKPECYAQVFCHPTLAVQYLCLPSPTAPKIEPDIFDVAPDPNDTPISIDLSRRDSVLIGMSFFLLSDESITIGFRLKKILGFGCFCTLFPGRGILVKRFWFSLTRFLSSHQALSCSTSIQTTAIFDSTARKYAPKIRSGSHTDIGPRSSNEDEHIRIDDLCTHLGSNYTWPESSSFYAVFDGHGGRDAAVYMKNNAMRFFFEDAELPQTADIDEKFLQDLETSHRKSFLLADQALADERCIIDSYCGTTALTALVLGRHLLIANAGDCRAVLCRKGDAVQLSQDHRPSCQVERQRVENLGGTIEYGYLNGELAVTRALGDWYMKLPFGSASPLTAEPEFQWTLLTEDDEFLIIGCDGIWDVISNQEAVSLDSVPSRRPRFRLCMSEEARSKLRSLLEGN</sequence>
<evidence type="ECO:0000256" key="18">
    <source>
        <dbReference type="ARBA" id="ARBA00023211"/>
    </source>
</evidence>
<evidence type="ECO:0000256" key="9">
    <source>
        <dbReference type="ARBA" id="ARBA00022692"/>
    </source>
</evidence>
<evidence type="ECO:0000256" key="16">
    <source>
        <dbReference type="ARBA" id="ARBA00023034"/>
    </source>
</evidence>
<name>A0AAE1W7S8_9LAMI</name>
<dbReference type="Proteomes" id="UP001289374">
    <property type="component" value="Unassembled WGS sequence"/>
</dbReference>
<keyword evidence="8" id="KW-0808">Transferase</keyword>
<dbReference type="GO" id="GO:0008378">
    <property type="term" value="F:galactosyltransferase activity"/>
    <property type="evidence" value="ECO:0007669"/>
    <property type="project" value="UniProtKB-ARBA"/>
</dbReference>
<keyword evidence="7" id="KW-0328">Glycosyltransferase</keyword>
<dbReference type="InterPro" id="IPR013320">
    <property type="entry name" value="ConA-like_dom_sf"/>
</dbReference>
<dbReference type="InterPro" id="IPR036457">
    <property type="entry name" value="PPM-type-like_dom_sf"/>
</dbReference>
<proteinExistence type="inferred from homology"/>
<evidence type="ECO:0000256" key="10">
    <source>
        <dbReference type="ARBA" id="ARBA00022723"/>
    </source>
</evidence>
<comment type="similarity">
    <text evidence="19">Belongs to the PP2C family.</text>
</comment>
<dbReference type="PROSITE" id="PS01032">
    <property type="entry name" value="PPM_1"/>
    <property type="match status" value="1"/>
</dbReference>
<dbReference type="PROSITE" id="PS51746">
    <property type="entry name" value="PPM_2"/>
    <property type="match status" value="1"/>
</dbReference>
<dbReference type="GO" id="GO:1901137">
    <property type="term" value="P:carbohydrate derivative biosynthetic process"/>
    <property type="evidence" value="ECO:0007669"/>
    <property type="project" value="UniProtKB-ARBA"/>
</dbReference>
<evidence type="ECO:0000256" key="20">
    <source>
        <dbReference type="SAM" id="Phobius"/>
    </source>
</evidence>
<evidence type="ECO:0000256" key="15">
    <source>
        <dbReference type="ARBA" id="ARBA00022989"/>
    </source>
</evidence>
<gene>
    <name evidence="23" type="ORF">Sango_2441600</name>
</gene>
<comment type="caution">
    <text evidence="23">The sequence shown here is derived from an EMBL/GenBank/DDBJ whole genome shotgun (WGS) entry which is preliminary data.</text>
</comment>
<evidence type="ECO:0000256" key="8">
    <source>
        <dbReference type="ARBA" id="ARBA00022679"/>
    </source>
</evidence>
<evidence type="ECO:0000256" key="3">
    <source>
        <dbReference type="ARBA" id="ARBA00004323"/>
    </source>
</evidence>
<keyword evidence="17 20" id="KW-0472">Membrane</keyword>
<dbReference type="Pfam" id="PF00481">
    <property type="entry name" value="PP2C"/>
    <property type="match status" value="1"/>
</dbReference>
<evidence type="ECO:0000256" key="11">
    <source>
        <dbReference type="ARBA" id="ARBA00022801"/>
    </source>
</evidence>
<dbReference type="Gene3D" id="2.60.120.200">
    <property type="match status" value="1"/>
</dbReference>
<comment type="similarity">
    <text evidence="5">Belongs to the glycosyltransferase 31 family.</text>
</comment>
<reference evidence="23" key="2">
    <citation type="journal article" date="2024" name="Plant">
        <title>Genomic evolution and insights into agronomic trait innovations of Sesamum species.</title>
        <authorList>
            <person name="Miao H."/>
            <person name="Wang L."/>
            <person name="Qu L."/>
            <person name="Liu H."/>
            <person name="Sun Y."/>
            <person name="Le M."/>
            <person name="Wang Q."/>
            <person name="Wei S."/>
            <person name="Zheng Y."/>
            <person name="Lin W."/>
            <person name="Duan Y."/>
            <person name="Cao H."/>
            <person name="Xiong S."/>
            <person name="Wang X."/>
            <person name="Wei L."/>
            <person name="Li C."/>
            <person name="Ma Q."/>
            <person name="Ju M."/>
            <person name="Zhao R."/>
            <person name="Li G."/>
            <person name="Mu C."/>
            <person name="Tian Q."/>
            <person name="Mei H."/>
            <person name="Zhang T."/>
            <person name="Gao T."/>
            <person name="Zhang H."/>
        </authorList>
    </citation>
    <scope>NUCLEOTIDE SEQUENCE</scope>
    <source>
        <strain evidence="23">K16</strain>
    </source>
</reference>
<dbReference type="Pfam" id="PF01762">
    <property type="entry name" value="Galactosyl_T"/>
    <property type="match status" value="1"/>
</dbReference>
<keyword evidence="9 20" id="KW-0812">Transmembrane</keyword>
<dbReference type="CDD" id="cd00143">
    <property type="entry name" value="PP2Cc"/>
    <property type="match status" value="1"/>
</dbReference>
<evidence type="ECO:0000256" key="12">
    <source>
        <dbReference type="ARBA" id="ARBA00022842"/>
    </source>
</evidence>
<evidence type="ECO:0000256" key="5">
    <source>
        <dbReference type="ARBA" id="ARBA00008661"/>
    </source>
</evidence>
<evidence type="ECO:0000313" key="24">
    <source>
        <dbReference type="Proteomes" id="UP001289374"/>
    </source>
</evidence>
<keyword evidence="11 19" id="KW-0378">Hydrolase</keyword>
<dbReference type="EC" id="3.1.3.16" evidence="6"/>
<dbReference type="AlphaFoldDB" id="A0AAE1W7S8"/>
<keyword evidence="24" id="KW-1185">Reference proteome</keyword>
<keyword evidence="16" id="KW-0333">Golgi apparatus</keyword>
<comment type="cofactor">
    <cofactor evidence="2">
        <name>Mg(2+)</name>
        <dbReference type="ChEBI" id="CHEBI:18420"/>
    </cofactor>
</comment>
<dbReference type="SUPFAM" id="SSF81606">
    <property type="entry name" value="PP2C-like"/>
    <property type="match status" value="1"/>
</dbReference>
<accession>A0AAE1W7S8</accession>
<dbReference type="InterPro" id="IPR000222">
    <property type="entry name" value="PP2C_BS"/>
</dbReference>
<dbReference type="EMBL" id="JACGWL010000014">
    <property type="protein sequence ID" value="KAK4388350.1"/>
    <property type="molecule type" value="Genomic_DNA"/>
</dbReference>
<evidence type="ECO:0000313" key="23">
    <source>
        <dbReference type="EMBL" id="KAK4388350.1"/>
    </source>
</evidence>
<dbReference type="InterPro" id="IPR001079">
    <property type="entry name" value="Galectin_CRD"/>
</dbReference>
<evidence type="ECO:0000256" key="19">
    <source>
        <dbReference type="RuleBase" id="RU003465"/>
    </source>
</evidence>
<keyword evidence="13 19" id="KW-0904">Protein phosphatase</keyword>
<comment type="subcellular location">
    <subcellularLocation>
        <location evidence="3">Golgi apparatus membrane</location>
        <topology evidence="3">Single-pass type II membrane protein</topology>
    </subcellularLocation>
</comment>
<keyword evidence="18" id="KW-0464">Manganese</keyword>
<keyword evidence="14" id="KW-0735">Signal-anchor</keyword>
<feature type="domain" description="Galectin" evidence="21">
    <location>
        <begin position="193"/>
        <end position="386"/>
    </location>
</feature>
<dbReference type="InterPro" id="IPR015655">
    <property type="entry name" value="PP2C"/>
</dbReference>
<dbReference type="SMART" id="SM00908">
    <property type="entry name" value="Gal-bind_lectin"/>
    <property type="match status" value="1"/>
</dbReference>
<evidence type="ECO:0000256" key="7">
    <source>
        <dbReference type="ARBA" id="ARBA00022676"/>
    </source>
</evidence>
<comment type="cofactor">
    <cofactor evidence="1">
        <name>Mn(2+)</name>
        <dbReference type="ChEBI" id="CHEBI:29035"/>
    </cofactor>
</comment>
<dbReference type="Gene3D" id="3.90.550.50">
    <property type="match status" value="1"/>
</dbReference>
<dbReference type="PANTHER" id="PTHR13832:SF620">
    <property type="entry name" value="PROTEIN PHOSPHATASE 2C 13-RELATED"/>
    <property type="match status" value="1"/>
</dbReference>
<evidence type="ECO:0000256" key="4">
    <source>
        <dbReference type="ARBA" id="ARBA00004922"/>
    </source>
</evidence>
<dbReference type="GO" id="GO:0000139">
    <property type="term" value="C:Golgi membrane"/>
    <property type="evidence" value="ECO:0007669"/>
    <property type="project" value="UniProtKB-SubCell"/>
</dbReference>
<evidence type="ECO:0000256" key="6">
    <source>
        <dbReference type="ARBA" id="ARBA00013081"/>
    </source>
</evidence>
<dbReference type="PANTHER" id="PTHR13832">
    <property type="entry name" value="PROTEIN PHOSPHATASE 2C"/>
    <property type="match status" value="1"/>
</dbReference>
<dbReference type="InterPro" id="IPR002659">
    <property type="entry name" value="Glyco_trans_31"/>
</dbReference>
<evidence type="ECO:0000259" key="22">
    <source>
        <dbReference type="PROSITE" id="PS51746"/>
    </source>
</evidence>
<evidence type="ECO:0000256" key="13">
    <source>
        <dbReference type="ARBA" id="ARBA00022912"/>
    </source>
</evidence>
<protein>
    <recommendedName>
        <fullName evidence="6">protein-serine/threonine phosphatase</fullName>
        <ecNumber evidence="6">3.1.3.16</ecNumber>
    </recommendedName>
</protein>
<keyword evidence="12" id="KW-0460">Magnesium</keyword>
<dbReference type="InterPro" id="IPR001932">
    <property type="entry name" value="PPM-type_phosphatase-like_dom"/>
</dbReference>
<keyword evidence="15 20" id="KW-1133">Transmembrane helix</keyword>
<dbReference type="GO" id="GO:0046872">
    <property type="term" value="F:metal ion binding"/>
    <property type="evidence" value="ECO:0007669"/>
    <property type="project" value="UniProtKB-KW"/>
</dbReference>
<dbReference type="SMART" id="SM00332">
    <property type="entry name" value="PP2Cc"/>
    <property type="match status" value="1"/>
</dbReference>
<dbReference type="Gene3D" id="3.60.40.10">
    <property type="entry name" value="PPM-type phosphatase domain"/>
    <property type="match status" value="1"/>
</dbReference>
<dbReference type="PROSITE" id="PS51304">
    <property type="entry name" value="GALECTIN"/>
    <property type="match status" value="1"/>
</dbReference>
<dbReference type="Pfam" id="PF00337">
    <property type="entry name" value="Gal-bind_lectin"/>
    <property type="match status" value="1"/>
</dbReference>
<evidence type="ECO:0000256" key="14">
    <source>
        <dbReference type="ARBA" id="ARBA00022968"/>
    </source>
</evidence>
<dbReference type="SUPFAM" id="SSF49899">
    <property type="entry name" value="Concanavalin A-like lectins/glucanases"/>
    <property type="match status" value="1"/>
</dbReference>